<gene>
    <name evidence="1" type="ORF">AX13_05115</name>
</gene>
<comment type="caution">
    <text evidence="1">The sequence shown here is derived from an EMBL/GenBank/DDBJ whole genome shotgun (WGS) entry which is preliminary data.</text>
</comment>
<evidence type="ECO:0000313" key="1">
    <source>
        <dbReference type="EMBL" id="EXU79493.1"/>
    </source>
</evidence>
<dbReference type="AlphaFoldDB" id="A0A014NJ80"/>
<organism evidence="1 2">
    <name type="scientific">Comamonas aquatica DA1877</name>
    <dbReference type="NCBI Taxonomy" id="1457173"/>
    <lineage>
        <taxon>Bacteria</taxon>
        <taxon>Pseudomonadati</taxon>
        <taxon>Pseudomonadota</taxon>
        <taxon>Betaproteobacteria</taxon>
        <taxon>Burkholderiales</taxon>
        <taxon>Comamonadaceae</taxon>
        <taxon>Comamonas</taxon>
    </lineage>
</organism>
<sequence>MHALGDLTVGAAVHISVQQTEASCRLQRLQAVPQAAKSSLPRQFVTVVVPQSERGLCVIVRCDRLIQPCLASTIADLVQCCMTHHAIDPTSAGATAGVKAGCTVPDRHECVVQHILSSSTITHNAQGNAEQVARFALIDAAQCITIAMCAGLQCCIMVKRFFGESGRWHEKISGEKR</sequence>
<evidence type="ECO:0000313" key="2">
    <source>
        <dbReference type="Proteomes" id="UP000020766"/>
    </source>
</evidence>
<dbReference type="EMBL" id="JBOK01000016">
    <property type="protein sequence ID" value="EXU79493.1"/>
    <property type="molecule type" value="Genomic_DNA"/>
</dbReference>
<keyword evidence="2" id="KW-1185">Reference proteome</keyword>
<protein>
    <submittedName>
        <fullName evidence="1">Uncharacterized protein</fullName>
    </submittedName>
</protein>
<reference evidence="1 2" key="1">
    <citation type="submission" date="2014-01" db="EMBL/GenBank/DDBJ databases">
        <title>Interspecies Systems Biology Uncovers Metabolites Affecting C. elegans Gene Expression and Life History Traits.</title>
        <authorList>
            <person name="Watson E."/>
            <person name="Macneil L.T."/>
            <person name="Ritter A.D."/>
            <person name="Yilmaz L.S."/>
            <person name="Rosebrock A.P."/>
            <person name="Caudy A.A."/>
            <person name="Walhout A.J."/>
        </authorList>
    </citation>
    <scope>NUCLEOTIDE SEQUENCE [LARGE SCALE GENOMIC DNA]</scope>
    <source>
        <strain evidence="1 2">DA1877</strain>
    </source>
</reference>
<name>A0A014NJ80_9BURK</name>
<accession>A0A014NJ80</accession>
<dbReference type="Proteomes" id="UP000020766">
    <property type="component" value="Unassembled WGS sequence"/>
</dbReference>
<proteinExistence type="predicted"/>